<dbReference type="GO" id="GO:0016491">
    <property type="term" value="F:oxidoreductase activity"/>
    <property type="evidence" value="ECO:0007669"/>
    <property type="project" value="InterPro"/>
</dbReference>
<name>A0A183DIV7_9BILA</name>
<accession>A0A183DIV7</accession>
<dbReference type="InterPro" id="IPR000866">
    <property type="entry name" value="AhpC/TSA"/>
</dbReference>
<sequence>NWAILFSHPHDFSPVYSTELVRLIQLAPQFQKRHVKLLGLSCDSMEAHRETANDMIAYCKSHGGGGDKCCGSGNMKRISSYPNGKMEGTQLSEGQTGYTAGGSFQIVA</sequence>
<dbReference type="GO" id="GO:0016209">
    <property type="term" value="F:antioxidant activity"/>
    <property type="evidence" value="ECO:0007669"/>
    <property type="project" value="InterPro"/>
</dbReference>
<dbReference type="SUPFAM" id="SSF52833">
    <property type="entry name" value="Thioredoxin-like"/>
    <property type="match status" value="1"/>
</dbReference>
<evidence type="ECO:0000313" key="5">
    <source>
        <dbReference type="WBParaSite" id="GPUH_0000865801-mRNA-1"/>
    </source>
</evidence>
<dbReference type="Proteomes" id="UP000271098">
    <property type="component" value="Unassembled WGS sequence"/>
</dbReference>
<evidence type="ECO:0000313" key="3">
    <source>
        <dbReference type="EMBL" id="VDK64156.1"/>
    </source>
</evidence>
<reference evidence="3 4" key="2">
    <citation type="submission" date="2018-11" db="EMBL/GenBank/DDBJ databases">
        <authorList>
            <consortium name="Pathogen Informatics"/>
        </authorList>
    </citation>
    <scope>NUCLEOTIDE SEQUENCE [LARGE SCALE GENOMIC DNA]</scope>
</reference>
<dbReference type="InterPro" id="IPR036249">
    <property type="entry name" value="Thioredoxin-like_sf"/>
</dbReference>
<reference evidence="5" key="1">
    <citation type="submission" date="2016-06" db="UniProtKB">
        <authorList>
            <consortium name="WormBaseParasite"/>
        </authorList>
    </citation>
    <scope>IDENTIFICATION</scope>
</reference>
<feature type="region of interest" description="Disordered" evidence="1">
    <location>
        <begin position="81"/>
        <end position="101"/>
    </location>
</feature>
<feature type="compositionally biased region" description="Polar residues" evidence="1">
    <location>
        <begin position="89"/>
        <end position="98"/>
    </location>
</feature>
<protein>
    <submittedName>
        <fullName evidence="5">AhpC-TSA domain-containing protein</fullName>
    </submittedName>
</protein>
<dbReference type="OrthoDB" id="2996783at2759"/>
<dbReference type="EMBL" id="UYRT01025782">
    <property type="protein sequence ID" value="VDK64156.1"/>
    <property type="molecule type" value="Genomic_DNA"/>
</dbReference>
<evidence type="ECO:0000256" key="1">
    <source>
        <dbReference type="SAM" id="MobiDB-lite"/>
    </source>
</evidence>
<dbReference type="WBParaSite" id="GPUH_0000865801-mRNA-1">
    <property type="protein sequence ID" value="GPUH_0000865801-mRNA-1"/>
    <property type="gene ID" value="GPUH_0000865801"/>
</dbReference>
<gene>
    <name evidence="3" type="ORF">GPUH_LOCUS8648</name>
</gene>
<proteinExistence type="predicted"/>
<dbReference type="Pfam" id="PF00578">
    <property type="entry name" value="AhpC-TSA"/>
    <property type="match status" value="1"/>
</dbReference>
<evidence type="ECO:0000313" key="4">
    <source>
        <dbReference type="Proteomes" id="UP000271098"/>
    </source>
</evidence>
<dbReference type="Gene3D" id="3.40.30.10">
    <property type="entry name" value="Glutaredoxin"/>
    <property type="match status" value="1"/>
</dbReference>
<organism evidence="5">
    <name type="scientific">Gongylonema pulchrum</name>
    <dbReference type="NCBI Taxonomy" id="637853"/>
    <lineage>
        <taxon>Eukaryota</taxon>
        <taxon>Metazoa</taxon>
        <taxon>Ecdysozoa</taxon>
        <taxon>Nematoda</taxon>
        <taxon>Chromadorea</taxon>
        <taxon>Rhabditida</taxon>
        <taxon>Spirurina</taxon>
        <taxon>Spiruromorpha</taxon>
        <taxon>Spiruroidea</taxon>
        <taxon>Gongylonematidae</taxon>
        <taxon>Gongylonema</taxon>
    </lineage>
</organism>
<evidence type="ECO:0000259" key="2">
    <source>
        <dbReference type="Pfam" id="PF00578"/>
    </source>
</evidence>
<dbReference type="AlphaFoldDB" id="A0A183DIV7"/>
<feature type="domain" description="Alkyl hydroperoxide reductase subunit C/ Thiol specific antioxidant" evidence="2">
    <location>
        <begin position="1"/>
        <end position="54"/>
    </location>
</feature>
<keyword evidence="4" id="KW-1185">Reference proteome</keyword>